<proteinExistence type="predicted"/>
<keyword evidence="2" id="KW-1185">Reference proteome</keyword>
<name>A0ACB9TQ67_HOLOL</name>
<sequence>MESIEQSNKFLEEALKFKEDAIAREKQLIGQSSYFLNKSGSKWLTVGLSPAAGFIPIVQIKSVNVCIFFTQEEWKEFCKTEGCSPNHQMEASSYRDIQVIRLKSRGQQIVLSTETYNNIYHLQELINQKISILSSSDFVSFYNHVLKSCTKMDGDLYSNIKTLLATHINSQNTILKPQVIHMLKHIENPFKRGSYLNSQCDMCSSQLNWACDASGFLNRDETLLSSNQDLDLSYSNLSDFTERSEAFPIAFPINSVRCQTLQNSVPEAVLLRNINSSYPILHEYVLQLFIDFILHKRKFGSGIERKFYKNMTLIEFVDRLLQKRAVMFMNPGDEYVLLNGIRGSGNWEIIGKDLEKGALTLEKCLSYDEIKLAAFLSVSSYSYFINNGNRHNKGIPVKDRTNLEEEGVIIGLIGARLEKPNVMEYQEIIISQDQNVEANGYGTTFAPTIASLFSGFYGKPSWTYTTFINSGKAKNSVQYTKGFGNDYFDNITYNKRITISIDTLLFEANHRAQEKGTFAYVYIVGIGLGVWQYSTHQKKIFLDTSSGRIELLGKHLKNISDVNFAYFSDSTSAGKLLVASYAWDGNALPGNEFWIEMLSASGDPAAASSTQIAELHNPHINRNKMYPLEDWPSESPKLYEKNGKELLFSNNKSDANLDYNNLDDLIEASNEFPIKFPIDTGRCKILKTTVSESVLLRNANSVYPVLHEAVLPLFIDFIRHKRKYGSKVEKELYKEMNLLEFVDRLLRKRAAMFMGRLDDYILLNGVKGRSKWETIGKDGEEYPLILENCLSYDEIKLSAFLSVSSFSHFVNDGSRKNKGVVATNRSNLQEVGVIIGVIGARMKKKGYMEYQDIVIDPKQNTEPNGFGLGITPSVPSLISNFYGKTNMTYTDFFKSKDRTKPGYFTEISKGTYFDNKTFSKRVAISIDTLLFEANHRAKEKETSAFVHVVGIGLGVWKCSTHQEEVFMETFAKRIECVGKHLFNISDIYFAYFALSASCGQYKHGSKIPITGHPNGGIRIFVSQRQPHEALIGDNKGKLLVVSYAWDGNSLPGNEFWGGKLASTGDSAAACSTQISELHNPHINRLVCSEKLKIAAHGKIYDFENYLQCNSKRKRDEEASGS</sequence>
<dbReference type="Proteomes" id="UP001056778">
    <property type="component" value="Chromosome 2"/>
</dbReference>
<evidence type="ECO:0000313" key="1">
    <source>
        <dbReference type="EMBL" id="KAI4468946.1"/>
    </source>
</evidence>
<dbReference type="EMBL" id="CM043016">
    <property type="protein sequence ID" value="KAI4468946.1"/>
    <property type="molecule type" value="Genomic_DNA"/>
</dbReference>
<reference evidence="1" key="1">
    <citation type="submission" date="2022-04" db="EMBL/GenBank/DDBJ databases">
        <title>Chromosome-scale genome assembly of Holotrichia oblita Faldermann.</title>
        <authorList>
            <person name="Rongchong L."/>
        </authorList>
    </citation>
    <scope>NUCLEOTIDE SEQUENCE</scope>
    <source>
        <strain evidence="1">81SQS9</strain>
    </source>
</reference>
<evidence type="ECO:0000313" key="2">
    <source>
        <dbReference type="Proteomes" id="UP001056778"/>
    </source>
</evidence>
<gene>
    <name evidence="1" type="ORF">MML48_2g00002965</name>
</gene>
<organism evidence="1 2">
    <name type="scientific">Holotrichia oblita</name>
    <name type="common">Chafer beetle</name>
    <dbReference type="NCBI Taxonomy" id="644536"/>
    <lineage>
        <taxon>Eukaryota</taxon>
        <taxon>Metazoa</taxon>
        <taxon>Ecdysozoa</taxon>
        <taxon>Arthropoda</taxon>
        <taxon>Hexapoda</taxon>
        <taxon>Insecta</taxon>
        <taxon>Pterygota</taxon>
        <taxon>Neoptera</taxon>
        <taxon>Endopterygota</taxon>
        <taxon>Coleoptera</taxon>
        <taxon>Polyphaga</taxon>
        <taxon>Scarabaeiformia</taxon>
        <taxon>Scarabaeidae</taxon>
        <taxon>Melolonthinae</taxon>
        <taxon>Holotrichia</taxon>
    </lineage>
</organism>
<protein>
    <submittedName>
        <fullName evidence="1">Uncharacterized protein</fullName>
    </submittedName>
</protein>
<comment type="caution">
    <text evidence="1">The sequence shown here is derived from an EMBL/GenBank/DDBJ whole genome shotgun (WGS) entry which is preliminary data.</text>
</comment>
<accession>A0ACB9TQ67</accession>